<reference evidence="1" key="1">
    <citation type="submission" date="2024-02" db="EMBL/GenBank/DDBJ databases">
        <title>Metagenome Assembled Genome of Zalaria obscura JY119.</title>
        <authorList>
            <person name="Vighnesh L."/>
            <person name="Jagadeeshwari U."/>
            <person name="Venkata Ramana C."/>
            <person name="Sasikala C."/>
        </authorList>
    </citation>
    <scope>NUCLEOTIDE SEQUENCE</scope>
    <source>
        <strain evidence="1">JY119</strain>
    </source>
</reference>
<dbReference type="EMBL" id="JAMKPW020000004">
    <property type="protein sequence ID" value="KAK8219210.1"/>
    <property type="molecule type" value="Genomic_DNA"/>
</dbReference>
<evidence type="ECO:0000313" key="2">
    <source>
        <dbReference type="Proteomes" id="UP001320706"/>
    </source>
</evidence>
<keyword evidence="2" id="KW-1185">Reference proteome</keyword>
<name>A0ACC3SM97_9PEZI</name>
<accession>A0ACC3SM97</accession>
<comment type="caution">
    <text evidence="1">The sequence shown here is derived from an EMBL/GenBank/DDBJ whole genome shotgun (WGS) entry which is preliminary data.</text>
</comment>
<gene>
    <name evidence="1" type="ORF">M8818_000942</name>
</gene>
<organism evidence="1 2">
    <name type="scientific">Zalaria obscura</name>
    <dbReference type="NCBI Taxonomy" id="2024903"/>
    <lineage>
        <taxon>Eukaryota</taxon>
        <taxon>Fungi</taxon>
        <taxon>Dikarya</taxon>
        <taxon>Ascomycota</taxon>
        <taxon>Pezizomycotina</taxon>
        <taxon>Dothideomycetes</taxon>
        <taxon>Dothideomycetidae</taxon>
        <taxon>Dothideales</taxon>
        <taxon>Zalariaceae</taxon>
        <taxon>Zalaria</taxon>
    </lineage>
</organism>
<proteinExistence type="predicted"/>
<evidence type="ECO:0000313" key="1">
    <source>
        <dbReference type="EMBL" id="KAK8219210.1"/>
    </source>
</evidence>
<sequence length="194" mass="21009">MYSLQPLESSGWLFWELNGGALVFGVVWITFYTNPTMLSQSIRSLRPTALSTRQTWRFASNSSSSNNTSASSSSSSSPSKDQQQTQNPPSSDKAQEASPKKRKTQAELDEELRLKMSGLAGDGGDSGVEYEDGQPTSMKRSVRNNMFSTHRDGVQCPAWLGSEQGTKGGTHITTVAITGQGNKYTCTLPTRATA</sequence>
<protein>
    <submittedName>
        <fullName evidence="1">Uncharacterized protein</fullName>
    </submittedName>
</protein>
<dbReference type="Proteomes" id="UP001320706">
    <property type="component" value="Unassembled WGS sequence"/>
</dbReference>